<dbReference type="PANTHER" id="PTHR11017:SF271">
    <property type="entry name" value="DISEASE RESISTANCE PROTEIN (TIR-NBS-LRR CLASS) FAMILY"/>
    <property type="match status" value="1"/>
</dbReference>
<dbReference type="PROSITE" id="PS50104">
    <property type="entry name" value="TIR"/>
    <property type="match status" value="1"/>
</dbReference>
<dbReference type="Gene3D" id="1.10.8.430">
    <property type="entry name" value="Helical domain of apoptotic protease-activating factors"/>
    <property type="match status" value="2"/>
</dbReference>
<name>A0A392LXG6_9FABA</name>
<keyword evidence="6" id="KW-1185">Reference proteome</keyword>
<keyword evidence="3" id="KW-0611">Plant defense</keyword>
<dbReference type="PANTHER" id="PTHR11017">
    <property type="entry name" value="LEUCINE-RICH REPEAT-CONTAINING PROTEIN"/>
    <property type="match status" value="1"/>
</dbReference>
<accession>A0A392LXG6</accession>
<feature type="domain" description="TIR" evidence="4">
    <location>
        <begin position="296"/>
        <end position="443"/>
    </location>
</feature>
<dbReference type="SUPFAM" id="SSF52200">
    <property type="entry name" value="Toll/Interleukin receptor TIR domain"/>
    <property type="match status" value="1"/>
</dbReference>
<dbReference type="InterPro" id="IPR042197">
    <property type="entry name" value="Apaf_helical"/>
</dbReference>
<dbReference type="EMBL" id="LXQA010000054">
    <property type="protein sequence ID" value="MCH79344.1"/>
    <property type="molecule type" value="Genomic_DNA"/>
</dbReference>
<evidence type="ECO:0000313" key="5">
    <source>
        <dbReference type="EMBL" id="MCH79344.1"/>
    </source>
</evidence>
<reference evidence="5 6" key="1">
    <citation type="journal article" date="2018" name="Front. Plant Sci.">
        <title>Red Clover (Trifolium pratense) and Zigzag Clover (T. medium) - A Picture of Genomic Similarities and Differences.</title>
        <authorList>
            <person name="Dluhosova J."/>
            <person name="Istvanek J."/>
            <person name="Nedelnik J."/>
            <person name="Repkova J."/>
        </authorList>
    </citation>
    <scope>NUCLEOTIDE SEQUENCE [LARGE SCALE GENOMIC DNA]</scope>
    <source>
        <strain evidence="6">cv. 10/8</strain>
        <tissue evidence="5">Leaf</tissue>
    </source>
</reference>
<gene>
    <name evidence="5" type="ORF">A2U01_0000092</name>
</gene>
<comment type="caution">
    <text evidence="5">The sequence shown here is derived from an EMBL/GenBank/DDBJ whole genome shotgun (WGS) entry which is preliminary data.</text>
</comment>
<evidence type="ECO:0000313" key="6">
    <source>
        <dbReference type="Proteomes" id="UP000265520"/>
    </source>
</evidence>
<dbReference type="InterPro" id="IPR036390">
    <property type="entry name" value="WH_DNA-bd_sf"/>
</dbReference>
<keyword evidence="2" id="KW-0677">Repeat</keyword>
<dbReference type="InterPro" id="IPR002182">
    <property type="entry name" value="NB-ARC"/>
</dbReference>
<keyword evidence="1" id="KW-0433">Leucine-rich repeat</keyword>
<protein>
    <submittedName>
        <fullName evidence="5">NBS-LRR resistance protein</fullName>
    </submittedName>
</protein>
<dbReference type="SUPFAM" id="SSF52540">
    <property type="entry name" value="P-loop containing nucleoside triphosphate hydrolases"/>
    <property type="match status" value="2"/>
</dbReference>
<dbReference type="Proteomes" id="UP000265520">
    <property type="component" value="Unassembled WGS sequence"/>
</dbReference>
<sequence>MSVKSAAQDVIQLLKQSKCPLLLGIWGMKGVGVWKRTSGQVSLQENILFDIDKVFEITIPTIESGKVISKESLRHKRVLLILDDVDKLEQLKALCGNRDWFGPGSKIITTTRDRHLLKELGVDHIYRVKELDESESLEVFNWYTFGQATSREDFSILSRQVVAYSRGLPLALGELGWFLYGKAIREWKKVLRTFERFSIPSPILLEALEKSLSDLSDEEKRIFFDIACFFIGLNQNDVIQTLNTSTQSATLQISLLEDKSFVTIDENNNLQMHVLLQAMAKDIIKRDSSSKTDQLKMYDVFLSFRGEDSRAKFMSHLSIPLFKMQGFMLSKTMTRFNEEIRSQSHYCEQSDELEKIMEIGRTRGLVVVPVFYEVDPSEVRHQEGQFGKSFEDLISTVSVDESTQVNWRRELLDIGGIAGFVLIDSRNESADIKNIVEHVTRLLDRTELFVAEHPVGVESRVQAATKLLNIQKSEDVLLLGIWGMGGTGKTTIAKAIYNKVGRKFEGRSFLLNIREFWETDTNQVSLQQQILCDVYKTTTFKIRDIESGKNILKEKLAQNKVLLVLDDVNELEQLQTFCGSRKWFGPGSRIIITTRDIHLLRSCRVDQLYTVKEMDERESLELFSWHAFKQPSPTDDFATHSTDMIAYSGKLPLALQVLGSYLFDCEITVWQKVLEKLKCVPNDQVQKKLKVSFDGLKDVTEKQIFLDIACFFIGMDQNDVIQILNGCGFFADIGIKVLFERALLTVDNRNKLRMHDMLRGMGRQIVYEESPLDPEKRSRLWRREDVFDILSKHKGTEAVKGLTLVIPIKNTVCLNTKAFKRMNKLRLLQLAGNFCKEV</sequence>
<dbReference type="SUPFAM" id="SSF46785">
    <property type="entry name" value="Winged helix' DNA-binding domain"/>
    <property type="match status" value="2"/>
</dbReference>
<proteinExistence type="predicted"/>
<dbReference type="InterPro" id="IPR027417">
    <property type="entry name" value="P-loop_NTPase"/>
</dbReference>
<dbReference type="InterPro" id="IPR000157">
    <property type="entry name" value="TIR_dom"/>
</dbReference>
<dbReference type="AlphaFoldDB" id="A0A392LXG6"/>
<dbReference type="GO" id="GO:0043531">
    <property type="term" value="F:ADP binding"/>
    <property type="evidence" value="ECO:0007669"/>
    <property type="project" value="InterPro"/>
</dbReference>
<dbReference type="Gene3D" id="3.40.50.300">
    <property type="entry name" value="P-loop containing nucleotide triphosphate hydrolases"/>
    <property type="match status" value="2"/>
</dbReference>
<dbReference type="InterPro" id="IPR035897">
    <property type="entry name" value="Toll_tir_struct_dom_sf"/>
</dbReference>
<dbReference type="InterPro" id="IPR058192">
    <property type="entry name" value="WHD_ROQ1-like"/>
</dbReference>
<evidence type="ECO:0000256" key="3">
    <source>
        <dbReference type="ARBA" id="ARBA00022821"/>
    </source>
</evidence>
<evidence type="ECO:0000256" key="2">
    <source>
        <dbReference type="ARBA" id="ARBA00022737"/>
    </source>
</evidence>
<dbReference type="GO" id="GO:0006952">
    <property type="term" value="P:defense response"/>
    <property type="evidence" value="ECO:0007669"/>
    <property type="project" value="UniProtKB-KW"/>
</dbReference>
<dbReference type="GO" id="GO:0007165">
    <property type="term" value="P:signal transduction"/>
    <property type="evidence" value="ECO:0007669"/>
    <property type="project" value="InterPro"/>
</dbReference>
<evidence type="ECO:0000256" key="1">
    <source>
        <dbReference type="ARBA" id="ARBA00022614"/>
    </source>
</evidence>
<dbReference type="InterPro" id="IPR044974">
    <property type="entry name" value="Disease_R_plants"/>
</dbReference>
<dbReference type="Pfam" id="PF00931">
    <property type="entry name" value="NB-ARC"/>
    <property type="match status" value="2"/>
</dbReference>
<organism evidence="5 6">
    <name type="scientific">Trifolium medium</name>
    <dbReference type="NCBI Taxonomy" id="97028"/>
    <lineage>
        <taxon>Eukaryota</taxon>
        <taxon>Viridiplantae</taxon>
        <taxon>Streptophyta</taxon>
        <taxon>Embryophyta</taxon>
        <taxon>Tracheophyta</taxon>
        <taxon>Spermatophyta</taxon>
        <taxon>Magnoliopsida</taxon>
        <taxon>eudicotyledons</taxon>
        <taxon>Gunneridae</taxon>
        <taxon>Pentapetalae</taxon>
        <taxon>rosids</taxon>
        <taxon>fabids</taxon>
        <taxon>Fabales</taxon>
        <taxon>Fabaceae</taxon>
        <taxon>Papilionoideae</taxon>
        <taxon>50 kb inversion clade</taxon>
        <taxon>NPAAA clade</taxon>
        <taxon>Hologalegina</taxon>
        <taxon>IRL clade</taxon>
        <taxon>Trifolieae</taxon>
        <taxon>Trifolium</taxon>
    </lineage>
</organism>
<evidence type="ECO:0000259" key="4">
    <source>
        <dbReference type="PROSITE" id="PS50104"/>
    </source>
</evidence>
<dbReference type="SMART" id="SM00255">
    <property type="entry name" value="TIR"/>
    <property type="match status" value="1"/>
</dbReference>
<dbReference type="Gene3D" id="3.40.50.10140">
    <property type="entry name" value="Toll/interleukin-1 receptor homology (TIR) domain"/>
    <property type="match status" value="2"/>
</dbReference>
<dbReference type="Pfam" id="PF01582">
    <property type="entry name" value="TIR"/>
    <property type="match status" value="1"/>
</dbReference>
<dbReference type="Pfam" id="PF23282">
    <property type="entry name" value="WHD_ROQ1"/>
    <property type="match status" value="2"/>
</dbReference>
<dbReference type="PRINTS" id="PR00364">
    <property type="entry name" value="DISEASERSIST"/>
</dbReference>